<gene>
    <name evidence="2" type="ORF">GCM10007147_21550</name>
</gene>
<dbReference type="EMBL" id="BMXL01000009">
    <property type="protein sequence ID" value="GHD24882.1"/>
    <property type="molecule type" value="Genomic_DNA"/>
</dbReference>
<feature type="transmembrane region" description="Helical" evidence="1">
    <location>
        <begin position="149"/>
        <end position="175"/>
    </location>
</feature>
<keyword evidence="1" id="KW-1133">Transmembrane helix</keyword>
<evidence type="ECO:0008006" key="4">
    <source>
        <dbReference type="Google" id="ProtNLM"/>
    </source>
</evidence>
<dbReference type="PANTHER" id="PTHR36832:SF1">
    <property type="entry name" value="SLR1174 PROTEIN"/>
    <property type="match status" value="1"/>
</dbReference>
<organism evidence="2 3">
    <name type="scientific">Nocardiopsis kunsanensis</name>
    <dbReference type="NCBI Taxonomy" id="141693"/>
    <lineage>
        <taxon>Bacteria</taxon>
        <taxon>Bacillati</taxon>
        <taxon>Actinomycetota</taxon>
        <taxon>Actinomycetes</taxon>
        <taxon>Streptosporangiales</taxon>
        <taxon>Nocardiopsidaceae</taxon>
        <taxon>Nocardiopsis</taxon>
    </lineage>
</organism>
<evidence type="ECO:0000313" key="2">
    <source>
        <dbReference type="EMBL" id="GHD24882.1"/>
    </source>
</evidence>
<dbReference type="InterPro" id="IPR010390">
    <property type="entry name" value="ABC-2_transporter-like"/>
</dbReference>
<proteinExistence type="predicted"/>
<feature type="transmembrane region" description="Helical" evidence="1">
    <location>
        <begin position="27"/>
        <end position="49"/>
    </location>
</feature>
<evidence type="ECO:0000256" key="1">
    <source>
        <dbReference type="SAM" id="Phobius"/>
    </source>
</evidence>
<reference evidence="2 3" key="1">
    <citation type="journal article" date="2014" name="Int. J. Syst. Evol. Microbiol.">
        <title>Complete genome sequence of Corynebacterium casei LMG S-19264T (=DSM 44701T), isolated from a smear-ripened cheese.</title>
        <authorList>
            <consortium name="US DOE Joint Genome Institute (JGI-PGF)"/>
            <person name="Walter F."/>
            <person name="Albersmeier A."/>
            <person name="Kalinowski J."/>
            <person name="Ruckert C."/>
        </authorList>
    </citation>
    <scope>NUCLEOTIDE SEQUENCE [LARGE SCALE GENOMIC DNA]</scope>
    <source>
        <strain evidence="2 3">KCTC 19473</strain>
    </source>
</reference>
<comment type="caution">
    <text evidence="2">The sequence shown here is derived from an EMBL/GenBank/DDBJ whole genome shotgun (WGS) entry which is preliminary data.</text>
</comment>
<sequence length="271" mass="29101">MNPLHRASRYTPFVTGSLQSLLRYRSMFAISAVTAAASAAMMIFLWRAVHSSSPDGPPGGFDAAELTTYLLVAQILGLLHANRVDDEVSAEVYRGHVAAMLLKPVSYPVVRAFACLPVIGTNALFAGLPVLLLFALLVPLSVPRPVDALLFAVSAVLSAAIAYLVNLLVGMAAFVTTNTWGIRLMKQTVVAFFSGQMVPIELMPDTLATVTRLLPFHTMVDSPLTLLLGRYDGVSGVLGVLGLQLFWTAVMCAISALVWRFAIRRLEVLGG</sequence>
<feature type="transmembrane region" description="Helical" evidence="1">
    <location>
        <begin position="110"/>
        <end position="137"/>
    </location>
</feature>
<evidence type="ECO:0000313" key="3">
    <source>
        <dbReference type="Proteomes" id="UP000654947"/>
    </source>
</evidence>
<protein>
    <recommendedName>
        <fullName evidence="4">ABC transporter permease</fullName>
    </recommendedName>
</protein>
<name>A0A919CI00_9ACTN</name>
<keyword evidence="1" id="KW-0812">Transmembrane</keyword>
<dbReference type="RefSeq" id="WP_193517868.1">
    <property type="nucleotide sequence ID" value="NZ_BMXL01000009.1"/>
</dbReference>
<dbReference type="Pfam" id="PF06182">
    <property type="entry name" value="ABC2_membrane_6"/>
    <property type="match status" value="1"/>
</dbReference>
<dbReference type="Proteomes" id="UP000654947">
    <property type="component" value="Unassembled WGS sequence"/>
</dbReference>
<dbReference type="PANTHER" id="PTHR36832">
    <property type="entry name" value="SLR1174 PROTEIN-RELATED"/>
    <property type="match status" value="1"/>
</dbReference>
<keyword evidence="1" id="KW-0472">Membrane</keyword>
<keyword evidence="3" id="KW-1185">Reference proteome</keyword>
<feature type="transmembrane region" description="Helical" evidence="1">
    <location>
        <begin position="236"/>
        <end position="259"/>
    </location>
</feature>
<accession>A0A919CI00</accession>
<dbReference type="AlphaFoldDB" id="A0A919CI00"/>